<dbReference type="InterPro" id="IPR051694">
    <property type="entry name" value="Immunoregulatory_rcpt-like"/>
</dbReference>
<keyword evidence="8" id="KW-1185">Reference proteome</keyword>
<dbReference type="GO" id="GO:0071944">
    <property type="term" value="C:cell periphery"/>
    <property type="evidence" value="ECO:0007669"/>
    <property type="project" value="UniProtKB-ARBA"/>
</dbReference>
<reference evidence="7 8" key="1">
    <citation type="journal article" date="2012" name="Science">
        <title>The Paleozoic origin of enzymatic lignin decomposition reconstructed from 31 fungal genomes.</title>
        <authorList>
            <person name="Floudas D."/>
            <person name="Binder M."/>
            <person name="Riley R."/>
            <person name="Barry K."/>
            <person name="Blanchette R.A."/>
            <person name="Henrissat B."/>
            <person name="Martinez A.T."/>
            <person name="Otillar R."/>
            <person name="Spatafora J.W."/>
            <person name="Yadav J.S."/>
            <person name="Aerts A."/>
            <person name="Benoit I."/>
            <person name="Boyd A."/>
            <person name="Carlson A."/>
            <person name="Copeland A."/>
            <person name="Coutinho P.M."/>
            <person name="de Vries R.P."/>
            <person name="Ferreira P."/>
            <person name="Findley K."/>
            <person name="Foster B."/>
            <person name="Gaskell J."/>
            <person name="Glotzer D."/>
            <person name="Gorecki P."/>
            <person name="Heitman J."/>
            <person name="Hesse C."/>
            <person name="Hori C."/>
            <person name="Igarashi K."/>
            <person name="Jurgens J.A."/>
            <person name="Kallen N."/>
            <person name="Kersten P."/>
            <person name="Kohler A."/>
            <person name="Kuees U."/>
            <person name="Kumar T.K.A."/>
            <person name="Kuo A."/>
            <person name="LaButti K."/>
            <person name="Larrondo L.F."/>
            <person name="Lindquist E."/>
            <person name="Ling A."/>
            <person name="Lombard V."/>
            <person name="Lucas S."/>
            <person name="Lundell T."/>
            <person name="Martin R."/>
            <person name="McLaughlin D.J."/>
            <person name="Morgenstern I."/>
            <person name="Morin E."/>
            <person name="Murat C."/>
            <person name="Nagy L.G."/>
            <person name="Nolan M."/>
            <person name="Ohm R.A."/>
            <person name="Patyshakuliyeva A."/>
            <person name="Rokas A."/>
            <person name="Ruiz-Duenas F.J."/>
            <person name="Sabat G."/>
            <person name="Salamov A."/>
            <person name="Samejima M."/>
            <person name="Schmutz J."/>
            <person name="Slot J.C."/>
            <person name="St John F."/>
            <person name="Stenlid J."/>
            <person name="Sun H."/>
            <person name="Sun S."/>
            <person name="Syed K."/>
            <person name="Tsang A."/>
            <person name="Wiebenga A."/>
            <person name="Young D."/>
            <person name="Pisabarro A."/>
            <person name="Eastwood D.C."/>
            <person name="Martin F."/>
            <person name="Cullen D."/>
            <person name="Grigoriev I.V."/>
            <person name="Hibbett D.S."/>
        </authorList>
    </citation>
    <scope>NUCLEOTIDE SEQUENCE [LARGE SCALE GENOMIC DNA]</scope>
    <source>
        <strain evidence="7 8">ATCC 11539</strain>
    </source>
</reference>
<keyword evidence="2 6" id="KW-0812">Transmembrane</keyword>
<feature type="transmembrane region" description="Helical" evidence="6">
    <location>
        <begin position="173"/>
        <end position="195"/>
    </location>
</feature>
<feature type="compositionally biased region" description="Polar residues" evidence="5">
    <location>
        <begin position="379"/>
        <end position="396"/>
    </location>
</feature>
<name>S7QHS7_GLOTA</name>
<keyword evidence="4 6" id="KW-0472">Membrane</keyword>
<dbReference type="OMA" id="ATWAIRK"/>
<feature type="compositionally biased region" description="Basic and acidic residues" evidence="5">
    <location>
        <begin position="1"/>
        <end position="11"/>
    </location>
</feature>
<protein>
    <submittedName>
        <fullName evidence="7">Uncharacterized protein</fullName>
    </submittedName>
</protein>
<proteinExistence type="predicted"/>
<dbReference type="eggNOG" id="ENOG502SRPJ">
    <property type="taxonomic scope" value="Eukaryota"/>
</dbReference>
<evidence type="ECO:0000313" key="8">
    <source>
        <dbReference type="Proteomes" id="UP000030669"/>
    </source>
</evidence>
<feature type="region of interest" description="Disordered" evidence="5">
    <location>
        <begin position="237"/>
        <end position="262"/>
    </location>
</feature>
<evidence type="ECO:0000256" key="2">
    <source>
        <dbReference type="ARBA" id="ARBA00022692"/>
    </source>
</evidence>
<keyword evidence="3 6" id="KW-1133">Transmembrane helix</keyword>
<evidence type="ECO:0000256" key="3">
    <source>
        <dbReference type="ARBA" id="ARBA00022989"/>
    </source>
</evidence>
<comment type="subcellular location">
    <subcellularLocation>
        <location evidence="1">Membrane</location>
        <topology evidence="1">Single-pass membrane protein</topology>
    </subcellularLocation>
</comment>
<dbReference type="HOGENOM" id="CLU_536485_0_0_1"/>
<feature type="compositionally biased region" description="Low complexity" evidence="5">
    <location>
        <begin position="31"/>
        <end position="42"/>
    </location>
</feature>
<dbReference type="EMBL" id="KB469297">
    <property type="protein sequence ID" value="EPQ59346.1"/>
    <property type="molecule type" value="Genomic_DNA"/>
</dbReference>
<feature type="region of interest" description="Disordered" evidence="5">
    <location>
        <begin position="373"/>
        <end position="442"/>
    </location>
</feature>
<dbReference type="PANTHER" id="PTHR15549">
    <property type="entry name" value="PAIRED IMMUNOGLOBULIN-LIKE TYPE 2 RECEPTOR"/>
    <property type="match status" value="1"/>
</dbReference>
<dbReference type="GeneID" id="19303496"/>
<accession>S7QHS7</accession>
<gene>
    <name evidence="7" type="ORF">GLOTRDRAFT_136235</name>
</gene>
<dbReference type="OrthoDB" id="3261503at2759"/>
<feature type="compositionally biased region" description="Low complexity" evidence="5">
    <location>
        <begin position="427"/>
        <end position="440"/>
    </location>
</feature>
<dbReference type="PANTHER" id="PTHR15549:SF26">
    <property type="entry name" value="AXIAL BUDDING PATTERN PROTEIN 2-RELATED"/>
    <property type="match status" value="1"/>
</dbReference>
<organism evidence="7 8">
    <name type="scientific">Gloeophyllum trabeum (strain ATCC 11539 / FP-39264 / Madison 617)</name>
    <name type="common">Brown rot fungus</name>
    <dbReference type="NCBI Taxonomy" id="670483"/>
    <lineage>
        <taxon>Eukaryota</taxon>
        <taxon>Fungi</taxon>
        <taxon>Dikarya</taxon>
        <taxon>Basidiomycota</taxon>
        <taxon>Agaricomycotina</taxon>
        <taxon>Agaricomycetes</taxon>
        <taxon>Gloeophyllales</taxon>
        <taxon>Gloeophyllaceae</taxon>
        <taxon>Gloeophyllum</taxon>
    </lineage>
</organism>
<dbReference type="STRING" id="670483.S7QHS7"/>
<feature type="compositionally biased region" description="Gly residues" evidence="5">
    <location>
        <begin position="15"/>
        <end position="30"/>
    </location>
</feature>
<feature type="region of interest" description="Disordered" evidence="5">
    <location>
        <begin position="1"/>
        <end position="132"/>
    </location>
</feature>
<evidence type="ECO:0000256" key="1">
    <source>
        <dbReference type="ARBA" id="ARBA00004167"/>
    </source>
</evidence>
<dbReference type="KEGG" id="gtr:GLOTRDRAFT_136235"/>
<evidence type="ECO:0000256" key="4">
    <source>
        <dbReference type="ARBA" id="ARBA00023136"/>
    </source>
</evidence>
<feature type="compositionally biased region" description="Polar residues" evidence="5">
    <location>
        <begin position="242"/>
        <end position="258"/>
    </location>
</feature>
<evidence type="ECO:0000313" key="7">
    <source>
        <dbReference type="EMBL" id="EPQ59346.1"/>
    </source>
</evidence>
<evidence type="ECO:0000256" key="6">
    <source>
        <dbReference type="SAM" id="Phobius"/>
    </source>
</evidence>
<dbReference type="Proteomes" id="UP000030669">
    <property type="component" value="Unassembled WGS sequence"/>
</dbReference>
<dbReference type="GO" id="GO:0016020">
    <property type="term" value="C:membrane"/>
    <property type="evidence" value="ECO:0007669"/>
    <property type="project" value="UniProtKB-SubCell"/>
</dbReference>
<sequence>MDGVVHEENFAKRQGLGGFLSGIFGGGGNGQSASTSSNTDPLGLGGLTSGLLPTQSSPLSLSLPGLTHSSTSTTSTSATSRSAISLTSSSTTSSSTSSSSSTTSSSSPSTTPPPTSSTSASESSTSVVTSTSDGNPVVYTTIIAVPASATTSESSTGAAVAPKSFFQNKPLEGGVFAIVGVIGLVIVVAIATFAIRRKAKDRLHEEALTWPDEGTGAASRDVEKGGGGLGYAGSLKGRRMSDSSTAHGVGNDGSSSGHGTVPMPPGIGGYMPGGYGAAPVLPPAGYPQQQMGYDYNAGQGYGRNLVSPPTVNPQYQNAYGAPVLPNPIYDPVRSPVYPANPTMPQFNVTSPPPMGATAVPKALPPLETERANLPYADRSSPTAANRRSASLLSPVSASEHDPYDGVASDGSAKVRKRASSHSRELDPAMPAMPATPALPDSFGDDNLGAVGSVQEYDDKRVLKVGFIVLLNINVSSDLIPSFQVANQY</sequence>
<dbReference type="RefSeq" id="XP_007862368.1">
    <property type="nucleotide sequence ID" value="XM_007864177.1"/>
</dbReference>
<feature type="compositionally biased region" description="Low complexity" evidence="5">
    <location>
        <begin position="49"/>
        <end position="109"/>
    </location>
</feature>
<evidence type="ECO:0000256" key="5">
    <source>
        <dbReference type="SAM" id="MobiDB-lite"/>
    </source>
</evidence>
<feature type="compositionally biased region" description="Low complexity" evidence="5">
    <location>
        <begin position="116"/>
        <end position="132"/>
    </location>
</feature>
<dbReference type="AlphaFoldDB" id="S7QHS7"/>